<evidence type="ECO:0000256" key="1">
    <source>
        <dbReference type="SAM" id="MobiDB-lite"/>
    </source>
</evidence>
<dbReference type="Proteomes" id="UP000275401">
    <property type="component" value="Unassembled WGS sequence"/>
</dbReference>
<dbReference type="Gene3D" id="1.20.1260.20">
    <property type="entry name" value="PPE superfamily"/>
    <property type="match status" value="1"/>
</dbReference>
<evidence type="ECO:0008006" key="4">
    <source>
        <dbReference type="Google" id="ProtNLM"/>
    </source>
</evidence>
<dbReference type="EMBL" id="RIBZ01000117">
    <property type="protein sequence ID" value="RNG30966.1"/>
    <property type="molecule type" value="Genomic_DNA"/>
</dbReference>
<dbReference type="RefSeq" id="WP_123099473.1">
    <property type="nucleotide sequence ID" value="NZ_RIBZ01000117.1"/>
</dbReference>
<evidence type="ECO:0000313" key="3">
    <source>
        <dbReference type="Proteomes" id="UP000275401"/>
    </source>
</evidence>
<sequence length="442" mass="45540">MLTYQEVVTTKLGSLTAAATQWDEMAEAFKKVETLYKKKVLSVADDGEWIGISAEAAYAQFKGTQGQLAAAQTQARAIASLLRDAHAQLTTLIKAVKDLVDDAQKKHFLIDSQGKASYDWSQLDESAKKDTDYDDFCRRTREAESTWTHAIKKAVQDVDEVDKSVKLALRGAAGIDAADAFRLGGHDFNPKAIGDIEVYEARQAKDGKTATQVDGWKSEGTASASGPDSGVTISGVKYGKEGTYKRYADLGHATAEGSLTNGLWKLSGIADAYAGARATANWGITNEGITGKAEGSVGGRGLAEGRAQYGHLGTYLRTEAFAGGEVAVSGGAGLEGINAGVKGFAGGKVSVAGGGEVAGLGGGGTAEGMFGIGGEAKLTFGMEEDGKFHFGGKLGGSLGFGGSVGAEFTVDPDKVTDAAGDAADFVGDAAGSVKDGVVGLFD</sequence>
<dbReference type="AlphaFoldDB" id="A0A3M8WLY8"/>
<feature type="region of interest" description="Disordered" evidence="1">
    <location>
        <begin position="210"/>
        <end position="229"/>
    </location>
</feature>
<organism evidence="2 3">
    <name type="scientific">Streptomyces botrytidirepellens</name>
    <dbReference type="NCBI Taxonomy" id="2486417"/>
    <lineage>
        <taxon>Bacteria</taxon>
        <taxon>Bacillati</taxon>
        <taxon>Actinomycetota</taxon>
        <taxon>Actinomycetes</taxon>
        <taxon>Kitasatosporales</taxon>
        <taxon>Streptomycetaceae</taxon>
        <taxon>Streptomyces</taxon>
    </lineage>
</organism>
<proteinExistence type="predicted"/>
<dbReference type="InterPro" id="IPR038332">
    <property type="entry name" value="PPE_sf"/>
</dbReference>
<name>A0A3M8WLY8_9ACTN</name>
<gene>
    <name evidence="2" type="ORF">EEJ42_09175</name>
</gene>
<protein>
    <recommendedName>
        <fullName evidence="4">WXG100 family type VII secretion target</fullName>
    </recommendedName>
</protein>
<keyword evidence="3" id="KW-1185">Reference proteome</keyword>
<evidence type="ECO:0000313" key="2">
    <source>
        <dbReference type="EMBL" id="RNG30966.1"/>
    </source>
</evidence>
<comment type="caution">
    <text evidence="2">The sequence shown here is derived from an EMBL/GenBank/DDBJ whole genome shotgun (WGS) entry which is preliminary data.</text>
</comment>
<dbReference type="SUPFAM" id="SSF140459">
    <property type="entry name" value="PE/PPE dimer-like"/>
    <property type="match status" value="1"/>
</dbReference>
<reference evidence="2 3" key="1">
    <citation type="submission" date="2018-11" db="EMBL/GenBank/DDBJ databases">
        <title>The Potential of Streptomyces as Biocontrol Agents against the Tomato grey mould, Botrytis cinerea (Gray mold) Frontiers in Microbiology.</title>
        <authorList>
            <person name="Li D."/>
        </authorList>
    </citation>
    <scope>NUCLEOTIDE SEQUENCE [LARGE SCALE GENOMIC DNA]</scope>
    <source>
        <strain evidence="2 3">NEAU-LD23</strain>
    </source>
</reference>
<accession>A0A3M8WLY8</accession>